<comment type="caution">
    <text evidence="1">The sequence shown here is derived from an EMBL/GenBank/DDBJ whole genome shotgun (WGS) entry which is preliminary data.</text>
</comment>
<protein>
    <submittedName>
        <fullName evidence="1">11796_t:CDS:1</fullName>
    </submittedName>
</protein>
<organism evidence="1 2">
    <name type="scientific">Cetraspora pellucida</name>
    <dbReference type="NCBI Taxonomy" id="1433469"/>
    <lineage>
        <taxon>Eukaryota</taxon>
        <taxon>Fungi</taxon>
        <taxon>Fungi incertae sedis</taxon>
        <taxon>Mucoromycota</taxon>
        <taxon>Glomeromycotina</taxon>
        <taxon>Glomeromycetes</taxon>
        <taxon>Diversisporales</taxon>
        <taxon>Gigasporaceae</taxon>
        <taxon>Cetraspora</taxon>
    </lineage>
</organism>
<gene>
    <name evidence="1" type="ORF">SPELUC_LOCUS6290</name>
</gene>
<evidence type="ECO:0000313" key="1">
    <source>
        <dbReference type="EMBL" id="CAG8579049.1"/>
    </source>
</evidence>
<proteinExistence type="predicted"/>
<dbReference type="EMBL" id="CAJVPW010007282">
    <property type="protein sequence ID" value="CAG8579049.1"/>
    <property type="molecule type" value="Genomic_DNA"/>
</dbReference>
<sequence length="122" mass="14072">CMLIVDGELVNLFELDEKGHLIVMSQIPYHKERLFLKSQNNLEIGFLVVKMVKVVPVHKADSISISETIGQLKDPFTLIFIIEVEDIEKDINNSKFVYLDEKIKNEYFVKGTSVQLCWLIDS</sequence>
<accession>A0ACA9MB42</accession>
<keyword evidence="2" id="KW-1185">Reference proteome</keyword>
<name>A0ACA9MB42_9GLOM</name>
<dbReference type="Proteomes" id="UP000789366">
    <property type="component" value="Unassembled WGS sequence"/>
</dbReference>
<reference evidence="1" key="1">
    <citation type="submission" date="2021-06" db="EMBL/GenBank/DDBJ databases">
        <authorList>
            <person name="Kallberg Y."/>
            <person name="Tangrot J."/>
            <person name="Rosling A."/>
        </authorList>
    </citation>
    <scope>NUCLEOTIDE SEQUENCE</scope>
    <source>
        <strain evidence="1">28 12/20/2015</strain>
    </source>
</reference>
<evidence type="ECO:0000313" key="2">
    <source>
        <dbReference type="Proteomes" id="UP000789366"/>
    </source>
</evidence>
<feature type="non-terminal residue" evidence="1">
    <location>
        <position position="1"/>
    </location>
</feature>